<dbReference type="InterPro" id="IPR016024">
    <property type="entry name" value="ARM-type_fold"/>
</dbReference>
<sequence length="174" mass="19712">MVMEDLKRELETVAGQPVAELQAVYDRHSEDSALATELVSFLADPELQKPASWLLRRSLEAGQTLSVTEARPLFRSLSGLKDWETRLQILQSLPYLTIGKRDVKLLEAFLRDCLAGENKFVRAWAYNGFHELALQHEQFQSEVDQLLAQALEDGAASIKARVRNILKQQLKHQG</sequence>
<dbReference type="SUPFAM" id="SSF48371">
    <property type="entry name" value="ARM repeat"/>
    <property type="match status" value="1"/>
</dbReference>
<protein>
    <recommendedName>
        <fullName evidence="3">HEAT repeat protein</fullName>
    </recommendedName>
</protein>
<keyword evidence="2" id="KW-1185">Reference proteome</keyword>
<dbReference type="EMBL" id="CP037421">
    <property type="protein sequence ID" value="QDT27339.1"/>
    <property type="molecule type" value="Genomic_DNA"/>
</dbReference>
<accession>A0A517Q6S9</accession>
<proteinExistence type="predicted"/>
<name>A0A517Q6S9_9PLAN</name>
<reference evidence="1 2" key="1">
    <citation type="submission" date="2019-03" db="EMBL/GenBank/DDBJ databases">
        <title>Deep-cultivation of Planctomycetes and their phenomic and genomic characterization uncovers novel biology.</title>
        <authorList>
            <person name="Wiegand S."/>
            <person name="Jogler M."/>
            <person name="Boedeker C."/>
            <person name="Pinto D."/>
            <person name="Vollmers J."/>
            <person name="Rivas-Marin E."/>
            <person name="Kohn T."/>
            <person name="Peeters S.H."/>
            <person name="Heuer A."/>
            <person name="Rast P."/>
            <person name="Oberbeckmann S."/>
            <person name="Bunk B."/>
            <person name="Jeske O."/>
            <person name="Meyerdierks A."/>
            <person name="Storesund J.E."/>
            <person name="Kallscheuer N."/>
            <person name="Luecker S."/>
            <person name="Lage O.M."/>
            <person name="Pohl T."/>
            <person name="Merkel B.J."/>
            <person name="Hornburger P."/>
            <person name="Mueller R.-W."/>
            <person name="Bruemmer F."/>
            <person name="Labrenz M."/>
            <person name="Spormann A.M."/>
            <person name="Op den Camp H."/>
            <person name="Overmann J."/>
            <person name="Amann R."/>
            <person name="Jetten M.S.M."/>
            <person name="Mascher T."/>
            <person name="Medema M.H."/>
            <person name="Devos D.P."/>
            <person name="Kaster A.-K."/>
            <person name="Ovreas L."/>
            <person name="Rohde M."/>
            <person name="Galperin M.Y."/>
            <person name="Jogler C."/>
        </authorList>
    </citation>
    <scope>NUCLEOTIDE SEQUENCE [LARGE SCALE GENOMIC DNA]</scope>
    <source>
        <strain evidence="1 2">Enr10</strain>
    </source>
</reference>
<dbReference type="Proteomes" id="UP000315647">
    <property type="component" value="Chromosome"/>
</dbReference>
<evidence type="ECO:0000313" key="1">
    <source>
        <dbReference type="EMBL" id="QDT27339.1"/>
    </source>
</evidence>
<evidence type="ECO:0000313" key="2">
    <source>
        <dbReference type="Proteomes" id="UP000315647"/>
    </source>
</evidence>
<gene>
    <name evidence="1" type="ORF">Enr10x_26560</name>
</gene>
<organism evidence="1 2">
    <name type="scientific">Gimesia panareensis</name>
    <dbReference type="NCBI Taxonomy" id="2527978"/>
    <lineage>
        <taxon>Bacteria</taxon>
        <taxon>Pseudomonadati</taxon>
        <taxon>Planctomycetota</taxon>
        <taxon>Planctomycetia</taxon>
        <taxon>Planctomycetales</taxon>
        <taxon>Planctomycetaceae</taxon>
        <taxon>Gimesia</taxon>
    </lineage>
</organism>
<dbReference type="AlphaFoldDB" id="A0A517Q6S9"/>
<evidence type="ECO:0008006" key="3">
    <source>
        <dbReference type="Google" id="ProtNLM"/>
    </source>
</evidence>
<dbReference type="RefSeq" id="WP_197997589.1">
    <property type="nucleotide sequence ID" value="NZ_CP037421.1"/>
</dbReference>